<evidence type="ECO:0000313" key="2">
    <source>
        <dbReference type="Proteomes" id="UP001163321"/>
    </source>
</evidence>
<gene>
    <name evidence="1" type="ORF">PsorP6_011813</name>
</gene>
<name>A0ACC0WIB1_9STRA</name>
<keyword evidence="2" id="KW-1185">Reference proteome</keyword>
<comment type="caution">
    <text evidence="1">The sequence shown here is derived from an EMBL/GenBank/DDBJ whole genome shotgun (WGS) entry which is preliminary data.</text>
</comment>
<accession>A0ACC0WIB1</accession>
<reference evidence="1 2" key="1">
    <citation type="journal article" date="2022" name="bioRxiv">
        <title>The genome of the oomycete Peronosclerospora sorghi, a cosmopolitan pathogen of maize and sorghum, is inflated with dispersed pseudogenes.</title>
        <authorList>
            <person name="Fletcher K."/>
            <person name="Martin F."/>
            <person name="Isakeit T."/>
            <person name="Cavanaugh K."/>
            <person name="Magill C."/>
            <person name="Michelmore R."/>
        </authorList>
    </citation>
    <scope>NUCLEOTIDE SEQUENCE [LARGE SCALE GENOMIC DNA]</scope>
    <source>
        <strain evidence="1">P6</strain>
    </source>
</reference>
<organism evidence="1 2">
    <name type="scientific">Peronosclerospora sorghi</name>
    <dbReference type="NCBI Taxonomy" id="230839"/>
    <lineage>
        <taxon>Eukaryota</taxon>
        <taxon>Sar</taxon>
        <taxon>Stramenopiles</taxon>
        <taxon>Oomycota</taxon>
        <taxon>Peronosporomycetes</taxon>
        <taxon>Peronosporales</taxon>
        <taxon>Peronosporaceae</taxon>
        <taxon>Peronosclerospora</taxon>
    </lineage>
</organism>
<evidence type="ECO:0000313" key="1">
    <source>
        <dbReference type="EMBL" id="KAI9918593.1"/>
    </source>
</evidence>
<protein>
    <submittedName>
        <fullName evidence="1">Uncharacterized protein</fullName>
    </submittedName>
</protein>
<dbReference type="EMBL" id="CM047591">
    <property type="protein sequence ID" value="KAI9918593.1"/>
    <property type="molecule type" value="Genomic_DNA"/>
</dbReference>
<proteinExistence type="predicted"/>
<sequence>MQSGSLAVALEFALRPQLRRLFYQVTQKYASSVICCRASLNQKADIVEFVREFESKSVTMAVGDGANDVAMIHTAHIGIGICGQEGA</sequence>
<dbReference type="Proteomes" id="UP001163321">
    <property type="component" value="Chromosome 12"/>
</dbReference>